<sequence length="281" mass="30672">MTTQYDAIGLAYESLKRLPAAMLERNSLCAALTPFLSHPASEETNGGSDSGAKVLDLACGTGYYSRLLLSWGASQVVGVDISSAMVEAAESSCSQSGISPNRLSFRVGDCIQPLVLDSGPFDVVLGAWFLNYASTPAEMRNMFANISANLKPGGHFVGITPHPALDLDAFAALHDQTKNPGRNPRKYGVSVAYTDKLDDGSGYLTKITGHVEPVEISFENFHMRREVYEKCAREGGMGGRLEWKKIVVPDPKESRERYGVEEGYWDEYNETPHLGILVIEK</sequence>
<dbReference type="InterPro" id="IPR029063">
    <property type="entry name" value="SAM-dependent_MTases_sf"/>
</dbReference>
<dbReference type="GO" id="GO:0008168">
    <property type="term" value="F:methyltransferase activity"/>
    <property type="evidence" value="ECO:0007669"/>
    <property type="project" value="UniProtKB-KW"/>
</dbReference>
<accession>A0A0D2ISY4</accession>
<keyword evidence="1" id="KW-0489">Methyltransferase</keyword>
<dbReference type="GeneID" id="25288263"/>
<proteinExistence type="predicted"/>
<feature type="domain" description="Methyltransferase" evidence="3">
    <location>
        <begin position="54"/>
        <end position="154"/>
    </location>
</feature>
<dbReference type="OrthoDB" id="3647at2759"/>
<protein>
    <submittedName>
        <fullName evidence="4">Rhinocladiella mackenziei CBS 650.93 unplaced genomic scaffold supercont1.1, whole genome shotgun sequence</fullName>
    </submittedName>
</protein>
<dbReference type="STRING" id="1442369.A0A0D2ISY4"/>
<dbReference type="GO" id="GO:0032259">
    <property type="term" value="P:methylation"/>
    <property type="evidence" value="ECO:0007669"/>
    <property type="project" value="UniProtKB-KW"/>
</dbReference>
<dbReference type="HOGENOM" id="CLU_049749_3_1_1"/>
<dbReference type="AlphaFoldDB" id="A0A0D2ISY4"/>
<gene>
    <name evidence="4" type="ORF">Z518_00192</name>
</gene>
<reference evidence="4 5" key="1">
    <citation type="submission" date="2015-01" db="EMBL/GenBank/DDBJ databases">
        <title>The Genome Sequence of Rhinocladiella mackenzie CBS 650.93.</title>
        <authorList>
            <consortium name="The Broad Institute Genomics Platform"/>
            <person name="Cuomo C."/>
            <person name="de Hoog S."/>
            <person name="Gorbushina A."/>
            <person name="Stielow B."/>
            <person name="Teixiera M."/>
            <person name="Abouelleil A."/>
            <person name="Chapman S.B."/>
            <person name="Priest M."/>
            <person name="Young S.K."/>
            <person name="Wortman J."/>
            <person name="Nusbaum C."/>
            <person name="Birren B."/>
        </authorList>
    </citation>
    <scope>NUCLEOTIDE SEQUENCE [LARGE SCALE GENOMIC DNA]</scope>
    <source>
        <strain evidence="4 5">CBS 650.93</strain>
    </source>
</reference>
<dbReference type="SUPFAM" id="SSF53335">
    <property type="entry name" value="S-adenosyl-L-methionine-dependent methyltransferases"/>
    <property type="match status" value="1"/>
</dbReference>
<dbReference type="Gene3D" id="3.40.50.150">
    <property type="entry name" value="Vaccinia Virus protein VP39"/>
    <property type="match status" value="1"/>
</dbReference>
<organism evidence="4 5">
    <name type="scientific">Rhinocladiella mackenziei CBS 650.93</name>
    <dbReference type="NCBI Taxonomy" id="1442369"/>
    <lineage>
        <taxon>Eukaryota</taxon>
        <taxon>Fungi</taxon>
        <taxon>Dikarya</taxon>
        <taxon>Ascomycota</taxon>
        <taxon>Pezizomycotina</taxon>
        <taxon>Eurotiomycetes</taxon>
        <taxon>Chaetothyriomycetidae</taxon>
        <taxon>Chaetothyriales</taxon>
        <taxon>Herpotrichiellaceae</taxon>
        <taxon>Rhinocladiella</taxon>
    </lineage>
</organism>
<dbReference type="EMBL" id="KN847475">
    <property type="protein sequence ID" value="KIX09114.1"/>
    <property type="molecule type" value="Genomic_DNA"/>
</dbReference>
<dbReference type="PANTHER" id="PTHR43861">
    <property type="entry name" value="TRANS-ACONITATE 2-METHYLTRANSFERASE-RELATED"/>
    <property type="match status" value="1"/>
</dbReference>
<dbReference type="Pfam" id="PF13649">
    <property type="entry name" value="Methyltransf_25"/>
    <property type="match status" value="1"/>
</dbReference>
<dbReference type="RefSeq" id="XP_013276250.1">
    <property type="nucleotide sequence ID" value="XM_013420796.1"/>
</dbReference>
<evidence type="ECO:0000313" key="5">
    <source>
        <dbReference type="Proteomes" id="UP000053617"/>
    </source>
</evidence>
<evidence type="ECO:0000313" key="4">
    <source>
        <dbReference type="EMBL" id="KIX09114.1"/>
    </source>
</evidence>
<keyword evidence="2" id="KW-0808">Transferase</keyword>
<evidence type="ECO:0000259" key="3">
    <source>
        <dbReference type="Pfam" id="PF13649"/>
    </source>
</evidence>
<dbReference type="PANTHER" id="PTHR43861:SF1">
    <property type="entry name" value="TRANS-ACONITATE 2-METHYLTRANSFERASE"/>
    <property type="match status" value="1"/>
</dbReference>
<dbReference type="VEuPathDB" id="FungiDB:Z518_00192"/>
<evidence type="ECO:0000256" key="1">
    <source>
        <dbReference type="ARBA" id="ARBA00022603"/>
    </source>
</evidence>
<dbReference type="Proteomes" id="UP000053617">
    <property type="component" value="Unassembled WGS sequence"/>
</dbReference>
<evidence type="ECO:0000256" key="2">
    <source>
        <dbReference type="ARBA" id="ARBA00022679"/>
    </source>
</evidence>
<name>A0A0D2ISY4_9EURO</name>
<dbReference type="InterPro" id="IPR041698">
    <property type="entry name" value="Methyltransf_25"/>
</dbReference>
<dbReference type="CDD" id="cd02440">
    <property type="entry name" value="AdoMet_MTases"/>
    <property type="match status" value="1"/>
</dbReference>
<keyword evidence="5" id="KW-1185">Reference proteome</keyword>